<gene>
    <name evidence="2" type="ORF">PCOR1329_LOCUS59011</name>
</gene>
<keyword evidence="1" id="KW-1133">Transmembrane helix</keyword>
<feature type="transmembrane region" description="Helical" evidence="1">
    <location>
        <begin position="211"/>
        <end position="232"/>
    </location>
</feature>
<evidence type="ECO:0008006" key="4">
    <source>
        <dbReference type="Google" id="ProtNLM"/>
    </source>
</evidence>
<feature type="transmembrane region" description="Helical" evidence="1">
    <location>
        <begin position="238"/>
        <end position="259"/>
    </location>
</feature>
<feature type="transmembrane region" description="Helical" evidence="1">
    <location>
        <begin position="178"/>
        <end position="199"/>
    </location>
</feature>
<evidence type="ECO:0000313" key="3">
    <source>
        <dbReference type="Proteomes" id="UP001189429"/>
    </source>
</evidence>
<feature type="transmembrane region" description="Helical" evidence="1">
    <location>
        <begin position="37"/>
        <end position="58"/>
    </location>
</feature>
<sequence>MRGYAFKSWEELVRAQPGGLAPQGASLTSVKCDPMQVFGFIATMLLQLCIWGLVGYFWTQSAAVGIVLTSVYGIVLWFCIGAVPRQMAGMLWPNFPVVVGVIGLQAASLTSQNVTAVMVLFCVSIPSSATAAFLMRKLPEDPDRAVLVTNLFAGLLSGAMAIWGMFPGAYGDDDAFGWYWGSGSLVVLGAAAIGAAAALRASSGRWGSVELVTWTMNVGSLAVFLGTCSMLWGPDTGAYELLCWLPFSAVSAALGALGLRFNRTFPVLLSAAGLFAVCVRISVVAMSITGGNFVVGMCTFGALGIAVVVVAHRLLGQGDKPTSARDSLF</sequence>
<feature type="transmembrane region" description="Helical" evidence="1">
    <location>
        <begin position="64"/>
        <end position="83"/>
    </location>
</feature>
<feature type="transmembrane region" description="Helical" evidence="1">
    <location>
        <begin position="266"/>
        <end position="288"/>
    </location>
</feature>
<keyword evidence="3" id="KW-1185">Reference proteome</keyword>
<protein>
    <recommendedName>
        <fullName evidence="4">DUF2157 domain-containing protein</fullName>
    </recommendedName>
</protein>
<dbReference type="EMBL" id="CAUYUJ010017342">
    <property type="protein sequence ID" value="CAK0873960.1"/>
    <property type="molecule type" value="Genomic_DNA"/>
</dbReference>
<proteinExistence type="predicted"/>
<feature type="transmembrane region" description="Helical" evidence="1">
    <location>
        <begin position="294"/>
        <end position="315"/>
    </location>
</feature>
<feature type="transmembrane region" description="Helical" evidence="1">
    <location>
        <begin position="114"/>
        <end position="134"/>
    </location>
</feature>
<evidence type="ECO:0000313" key="2">
    <source>
        <dbReference type="EMBL" id="CAK0873960.1"/>
    </source>
</evidence>
<evidence type="ECO:0000256" key="1">
    <source>
        <dbReference type="SAM" id="Phobius"/>
    </source>
</evidence>
<dbReference type="Proteomes" id="UP001189429">
    <property type="component" value="Unassembled WGS sequence"/>
</dbReference>
<organism evidence="2 3">
    <name type="scientific">Prorocentrum cordatum</name>
    <dbReference type="NCBI Taxonomy" id="2364126"/>
    <lineage>
        <taxon>Eukaryota</taxon>
        <taxon>Sar</taxon>
        <taxon>Alveolata</taxon>
        <taxon>Dinophyceae</taxon>
        <taxon>Prorocentrales</taxon>
        <taxon>Prorocentraceae</taxon>
        <taxon>Prorocentrum</taxon>
    </lineage>
</organism>
<keyword evidence="1" id="KW-0472">Membrane</keyword>
<keyword evidence="1" id="KW-0812">Transmembrane</keyword>
<feature type="transmembrane region" description="Helical" evidence="1">
    <location>
        <begin position="90"/>
        <end position="108"/>
    </location>
</feature>
<accession>A0ABN9VKY4</accession>
<name>A0ABN9VKY4_9DINO</name>
<reference evidence="2" key="1">
    <citation type="submission" date="2023-10" db="EMBL/GenBank/DDBJ databases">
        <authorList>
            <person name="Chen Y."/>
            <person name="Shah S."/>
            <person name="Dougan E. K."/>
            <person name="Thang M."/>
            <person name="Chan C."/>
        </authorList>
    </citation>
    <scope>NUCLEOTIDE SEQUENCE [LARGE SCALE GENOMIC DNA]</scope>
</reference>
<feature type="transmembrane region" description="Helical" evidence="1">
    <location>
        <begin position="146"/>
        <end position="166"/>
    </location>
</feature>
<comment type="caution">
    <text evidence="2">The sequence shown here is derived from an EMBL/GenBank/DDBJ whole genome shotgun (WGS) entry which is preliminary data.</text>
</comment>